<reference evidence="1" key="1">
    <citation type="submission" date="2021-01" db="EMBL/GenBank/DDBJ databases">
        <title>Adiantum capillus-veneris genome.</title>
        <authorList>
            <person name="Fang Y."/>
            <person name="Liao Q."/>
        </authorList>
    </citation>
    <scope>NUCLEOTIDE SEQUENCE</scope>
    <source>
        <strain evidence="1">H3</strain>
        <tissue evidence="1">Leaf</tissue>
    </source>
</reference>
<proteinExistence type="predicted"/>
<dbReference type="Proteomes" id="UP000886520">
    <property type="component" value="Chromosome 23"/>
</dbReference>
<comment type="caution">
    <text evidence="1">The sequence shown here is derived from an EMBL/GenBank/DDBJ whole genome shotgun (WGS) entry which is preliminary data.</text>
</comment>
<sequence length="111" mass="12076">MIAIYNDIALTKTMDNLQMMAFFLLGLSRPTSYPTYGGGPCFSCSWSPPALVALLQHTRSLLLPKRWPPSALLSLRSFFSSPGVTLAIGGLLDDLQSLPPFSLGKVSFLQL</sequence>
<dbReference type="EMBL" id="JABFUD020000023">
    <property type="protein sequence ID" value="KAI5061701.1"/>
    <property type="molecule type" value="Genomic_DNA"/>
</dbReference>
<accession>A0A9D4U504</accession>
<gene>
    <name evidence="1" type="ORF">GOP47_0024206</name>
</gene>
<protein>
    <submittedName>
        <fullName evidence="1">Uncharacterized protein</fullName>
    </submittedName>
</protein>
<organism evidence="1 2">
    <name type="scientific">Adiantum capillus-veneris</name>
    <name type="common">Maidenhair fern</name>
    <dbReference type="NCBI Taxonomy" id="13818"/>
    <lineage>
        <taxon>Eukaryota</taxon>
        <taxon>Viridiplantae</taxon>
        <taxon>Streptophyta</taxon>
        <taxon>Embryophyta</taxon>
        <taxon>Tracheophyta</taxon>
        <taxon>Polypodiopsida</taxon>
        <taxon>Polypodiidae</taxon>
        <taxon>Polypodiales</taxon>
        <taxon>Pteridineae</taxon>
        <taxon>Pteridaceae</taxon>
        <taxon>Vittarioideae</taxon>
        <taxon>Adiantum</taxon>
    </lineage>
</organism>
<evidence type="ECO:0000313" key="1">
    <source>
        <dbReference type="EMBL" id="KAI5061701.1"/>
    </source>
</evidence>
<dbReference type="AlphaFoldDB" id="A0A9D4U504"/>
<name>A0A9D4U504_ADICA</name>
<keyword evidence="2" id="KW-1185">Reference proteome</keyword>
<evidence type="ECO:0000313" key="2">
    <source>
        <dbReference type="Proteomes" id="UP000886520"/>
    </source>
</evidence>